<evidence type="ECO:0000256" key="4">
    <source>
        <dbReference type="ARBA" id="ARBA00023163"/>
    </source>
</evidence>
<reference evidence="8 9" key="1">
    <citation type="submission" date="2024-07" db="EMBL/GenBank/DDBJ databases">
        <title>Section-level genome sequencing and comparative genomics of Aspergillus sections Usti and Cavernicolus.</title>
        <authorList>
            <consortium name="Lawrence Berkeley National Laboratory"/>
            <person name="Nybo J.L."/>
            <person name="Vesth T.C."/>
            <person name="Theobald S."/>
            <person name="Frisvad J.C."/>
            <person name="Larsen T.O."/>
            <person name="Kjaerboelling I."/>
            <person name="Rothschild-Mancinelli K."/>
            <person name="Lyhne E.K."/>
            <person name="Kogle M.E."/>
            <person name="Barry K."/>
            <person name="Clum A."/>
            <person name="Na H."/>
            <person name="Ledsgaard L."/>
            <person name="Lin J."/>
            <person name="Lipzen A."/>
            <person name="Kuo A."/>
            <person name="Riley R."/>
            <person name="Mondo S."/>
            <person name="LaButti K."/>
            <person name="Haridas S."/>
            <person name="Pangalinan J."/>
            <person name="Salamov A.A."/>
            <person name="Simmons B.A."/>
            <person name="Magnuson J.K."/>
            <person name="Chen J."/>
            <person name="Drula E."/>
            <person name="Henrissat B."/>
            <person name="Wiebenga A."/>
            <person name="Lubbers R.J."/>
            <person name="Gomes A.C."/>
            <person name="Macurrencykelacurrency M.R."/>
            <person name="Stajich J."/>
            <person name="Grigoriev I.V."/>
            <person name="Mortensen U.H."/>
            <person name="De vries R.P."/>
            <person name="Baker S.E."/>
            <person name="Andersen M.R."/>
        </authorList>
    </citation>
    <scope>NUCLEOTIDE SEQUENCE [LARGE SCALE GENOMIC DNA]</scope>
    <source>
        <strain evidence="8 9">CBS 756.74</strain>
    </source>
</reference>
<evidence type="ECO:0000256" key="5">
    <source>
        <dbReference type="ARBA" id="ARBA00023242"/>
    </source>
</evidence>
<comment type="caution">
    <text evidence="8">The sequence shown here is derived from an EMBL/GenBank/DDBJ whole genome shotgun (WGS) entry which is preliminary data.</text>
</comment>
<proteinExistence type="predicted"/>
<dbReference type="Gene3D" id="4.10.240.10">
    <property type="entry name" value="Zn(2)-C6 fungal-type DNA-binding domain"/>
    <property type="match status" value="1"/>
</dbReference>
<dbReference type="InterPro" id="IPR001138">
    <property type="entry name" value="Zn2Cys6_DnaBD"/>
</dbReference>
<comment type="subcellular location">
    <subcellularLocation>
        <location evidence="1">Nucleus</location>
    </subcellularLocation>
</comment>
<evidence type="ECO:0000313" key="9">
    <source>
        <dbReference type="Proteomes" id="UP001610444"/>
    </source>
</evidence>
<dbReference type="SUPFAM" id="SSF57701">
    <property type="entry name" value="Zn2/Cys6 DNA-binding domain"/>
    <property type="match status" value="1"/>
</dbReference>
<dbReference type="InterPro" id="IPR036864">
    <property type="entry name" value="Zn2-C6_fun-type_DNA-bd_sf"/>
</dbReference>
<organism evidence="8 9">
    <name type="scientific">Aspergillus pseudodeflectus</name>
    <dbReference type="NCBI Taxonomy" id="176178"/>
    <lineage>
        <taxon>Eukaryota</taxon>
        <taxon>Fungi</taxon>
        <taxon>Dikarya</taxon>
        <taxon>Ascomycota</taxon>
        <taxon>Pezizomycotina</taxon>
        <taxon>Eurotiomycetes</taxon>
        <taxon>Eurotiomycetidae</taxon>
        <taxon>Eurotiales</taxon>
        <taxon>Aspergillaceae</taxon>
        <taxon>Aspergillus</taxon>
        <taxon>Aspergillus subgen. Nidulantes</taxon>
    </lineage>
</organism>
<keyword evidence="4" id="KW-0804">Transcription</keyword>
<protein>
    <recommendedName>
        <fullName evidence="7">Zn(2)-C6 fungal-type domain-containing protein</fullName>
    </recommendedName>
</protein>
<evidence type="ECO:0000259" key="7">
    <source>
        <dbReference type="PROSITE" id="PS50048"/>
    </source>
</evidence>
<dbReference type="GeneID" id="98156438"/>
<keyword evidence="5" id="KW-0539">Nucleus</keyword>
<evidence type="ECO:0000256" key="6">
    <source>
        <dbReference type="SAM" id="MobiDB-lite"/>
    </source>
</evidence>
<keyword evidence="9" id="KW-1185">Reference proteome</keyword>
<dbReference type="Proteomes" id="UP001610444">
    <property type="component" value="Unassembled WGS sequence"/>
</dbReference>
<dbReference type="PANTHER" id="PTHR31001">
    <property type="entry name" value="UNCHARACTERIZED TRANSCRIPTIONAL REGULATORY PROTEIN"/>
    <property type="match status" value="1"/>
</dbReference>
<dbReference type="InterPro" id="IPR050613">
    <property type="entry name" value="Sec_Metabolite_Reg"/>
</dbReference>
<keyword evidence="3" id="KW-0238">DNA-binding</keyword>
<accession>A0ABR4JT88</accession>
<evidence type="ECO:0000256" key="2">
    <source>
        <dbReference type="ARBA" id="ARBA00023015"/>
    </source>
</evidence>
<dbReference type="RefSeq" id="XP_070895393.1">
    <property type="nucleotide sequence ID" value="XM_071041274.1"/>
</dbReference>
<dbReference type="PROSITE" id="PS50048">
    <property type="entry name" value="ZN2_CY6_FUNGAL_2"/>
    <property type="match status" value="1"/>
</dbReference>
<evidence type="ECO:0000313" key="8">
    <source>
        <dbReference type="EMBL" id="KAL2843026.1"/>
    </source>
</evidence>
<dbReference type="EMBL" id="JBFXLR010000048">
    <property type="protein sequence ID" value="KAL2843026.1"/>
    <property type="molecule type" value="Genomic_DNA"/>
</dbReference>
<dbReference type="Pfam" id="PF00172">
    <property type="entry name" value="Zn_clus"/>
    <property type="match status" value="1"/>
</dbReference>
<evidence type="ECO:0000256" key="1">
    <source>
        <dbReference type="ARBA" id="ARBA00004123"/>
    </source>
</evidence>
<gene>
    <name evidence="8" type="ORF">BJX68DRAFT_244244</name>
</gene>
<dbReference type="SMART" id="SM00066">
    <property type="entry name" value="GAL4"/>
    <property type="match status" value="1"/>
</dbReference>
<keyword evidence="2" id="KW-0805">Transcription regulation</keyword>
<evidence type="ECO:0000256" key="3">
    <source>
        <dbReference type="ARBA" id="ARBA00023125"/>
    </source>
</evidence>
<dbReference type="PANTHER" id="PTHR31001:SF45">
    <property type="entry name" value="ZN(II)2CYS6 TRANSCRIPTION FACTOR (EUROFUNG)"/>
    <property type="match status" value="1"/>
</dbReference>
<name>A0ABR4JT88_9EURO</name>
<feature type="region of interest" description="Disordered" evidence="6">
    <location>
        <begin position="89"/>
        <end position="110"/>
    </location>
</feature>
<dbReference type="CDD" id="cd00067">
    <property type="entry name" value="GAL4"/>
    <property type="match status" value="1"/>
</dbReference>
<feature type="domain" description="Zn(2)-C6 fungal-type" evidence="7">
    <location>
        <begin position="24"/>
        <end position="52"/>
    </location>
</feature>
<sequence>MPDTQLNPPPTNPPTPAKSQRVLSCVLCQQRKIKCDRTFPCENCLRAKVQCVPASQVPRHRKRRFAERELLDRLRQYESLLRQNDIKFDSLHGGSTAEGDSRQSVETEAEIVNENSRESFAPFPTPQFSQGGYQAKYFSCTFCSLLSSPVVGASGKL</sequence>